<keyword evidence="2" id="KW-0560">Oxidoreductase</keyword>
<reference evidence="2 3" key="1">
    <citation type="submission" date="2018-06" db="EMBL/GenBank/DDBJ databases">
        <authorList>
            <consortium name="Pathogen Informatics"/>
            <person name="Doyle S."/>
        </authorList>
    </citation>
    <scope>NUCLEOTIDE SEQUENCE [LARGE SCALE GENOMIC DNA]</scope>
    <source>
        <strain evidence="2 3">NCTC11112</strain>
    </source>
</reference>
<dbReference type="PANTHER" id="PTHR42686">
    <property type="entry name" value="GH17980P-RELATED"/>
    <property type="match status" value="1"/>
</dbReference>
<evidence type="ECO:0000313" key="2">
    <source>
        <dbReference type="EMBL" id="STG52636.1"/>
    </source>
</evidence>
<dbReference type="Pfam" id="PF00248">
    <property type="entry name" value="Aldo_ket_red"/>
    <property type="match status" value="1"/>
</dbReference>
<dbReference type="Gene3D" id="3.20.20.100">
    <property type="entry name" value="NADP-dependent oxidoreductase domain"/>
    <property type="match status" value="1"/>
</dbReference>
<dbReference type="EC" id="1.1.1.122" evidence="2"/>
<dbReference type="InterPro" id="IPR023210">
    <property type="entry name" value="NADP_OxRdtase_dom"/>
</dbReference>
<name>A0A376MQB8_ECOLX</name>
<evidence type="ECO:0000259" key="1">
    <source>
        <dbReference type="Pfam" id="PF00248"/>
    </source>
</evidence>
<protein>
    <submittedName>
        <fullName evidence="2">Putative Aldo/keto reductase</fullName>
        <ecNumber evidence="2">1.1.1.122</ecNumber>
    </submittedName>
</protein>
<dbReference type="Proteomes" id="UP000254817">
    <property type="component" value="Unassembled WGS sequence"/>
</dbReference>
<evidence type="ECO:0000313" key="3">
    <source>
        <dbReference type="Proteomes" id="UP000254817"/>
    </source>
</evidence>
<organism evidence="2 3">
    <name type="scientific">Escherichia coli</name>
    <dbReference type="NCBI Taxonomy" id="562"/>
    <lineage>
        <taxon>Bacteria</taxon>
        <taxon>Pseudomonadati</taxon>
        <taxon>Pseudomonadota</taxon>
        <taxon>Gammaproteobacteria</taxon>
        <taxon>Enterobacterales</taxon>
        <taxon>Enterobacteriaceae</taxon>
        <taxon>Escherichia</taxon>
    </lineage>
</organism>
<feature type="domain" description="NADP-dependent oxidoreductase" evidence="1">
    <location>
        <begin position="10"/>
        <end position="66"/>
    </location>
</feature>
<accession>A0A376MQB8</accession>
<dbReference type="EMBL" id="UGAW01000001">
    <property type="protein sequence ID" value="STG52636.1"/>
    <property type="molecule type" value="Genomic_DNA"/>
</dbReference>
<dbReference type="PANTHER" id="PTHR42686:SF1">
    <property type="entry name" value="GH17980P-RELATED"/>
    <property type="match status" value="1"/>
</dbReference>
<dbReference type="AlphaFoldDB" id="A0A376MQB8"/>
<proteinExistence type="predicted"/>
<dbReference type="GO" id="GO:0005829">
    <property type="term" value="C:cytosol"/>
    <property type="evidence" value="ECO:0007669"/>
    <property type="project" value="TreeGrafter"/>
</dbReference>
<dbReference type="InterPro" id="IPR020471">
    <property type="entry name" value="AKR"/>
</dbReference>
<dbReference type="GO" id="GO:0047834">
    <property type="term" value="F:D-threo-aldose 1-dehydrogenase activity"/>
    <property type="evidence" value="ECO:0007669"/>
    <property type="project" value="UniProtKB-EC"/>
</dbReference>
<dbReference type="InterPro" id="IPR036812">
    <property type="entry name" value="NAD(P)_OxRdtase_dom_sf"/>
</dbReference>
<sequence>MSIKNLLPGKIGLGGAPLGNMFRAIPEEEAHATVSEAWNLGVRYFDTAPLYGSGLSEIRMGEALSQYPTR</sequence>
<dbReference type="SUPFAM" id="SSF51430">
    <property type="entry name" value="NAD(P)-linked oxidoreductase"/>
    <property type="match status" value="1"/>
</dbReference>
<gene>
    <name evidence="2" type="primary">fdh</name>
    <name evidence="2" type="ORF">NCTC11112_03147</name>
</gene>